<evidence type="ECO:0000256" key="4">
    <source>
        <dbReference type="ARBA" id="ARBA00012268"/>
    </source>
</evidence>
<evidence type="ECO:0000313" key="19">
    <source>
        <dbReference type="EMBL" id="MBB6001092.1"/>
    </source>
</evidence>
<evidence type="ECO:0000256" key="16">
    <source>
        <dbReference type="PIRSR" id="PIRSR006337-2"/>
    </source>
</evidence>
<dbReference type="EMBL" id="JACHLY010000002">
    <property type="protein sequence ID" value="MBB6001092.1"/>
    <property type="molecule type" value="Genomic_DNA"/>
</dbReference>
<dbReference type="Gene3D" id="1.10.10.760">
    <property type="entry name" value="E-set domains of sugar-utilizing enzymes"/>
    <property type="match status" value="1"/>
</dbReference>
<dbReference type="SMART" id="SM00642">
    <property type="entry name" value="Aamy"/>
    <property type="match status" value="1"/>
</dbReference>
<dbReference type="GO" id="GO:0033942">
    <property type="term" value="F:4-alpha-D-(1-&gt;4)-alpha-D-glucanotrehalose trehalohydrolase activity"/>
    <property type="evidence" value="ECO:0007669"/>
    <property type="project" value="UniProtKB-EC"/>
</dbReference>
<evidence type="ECO:0000256" key="6">
    <source>
        <dbReference type="ARBA" id="ARBA00022490"/>
    </source>
</evidence>
<evidence type="ECO:0000256" key="1">
    <source>
        <dbReference type="ARBA" id="ARBA00004496"/>
    </source>
</evidence>
<feature type="active site" description="Nucleophile" evidence="15">
    <location>
        <position position="250"/>
    </location>
</feature>
<feature type="binding site" evidence="16">
    <location>
        <begin position="312"/>
        <end position="316"/>
    </location>
    <ligand>
        <name>substrate</name>
    </ligand>
</feature>
<dbReference type="InterPro" id="IPR044901">
    <property type="entry name" value="Trehalose_TreZ_E-set_sf"/>
</dbReference>
<dbReference type="PANTHER" id="PTHR43651:SF11">
    <property type="entry name" value="MALTO-OLIGOSYLTREHALOSE TREHALOHYDROLASE"/>
    <property type="match status" value="1"/>
</dbReference>
<dbReference type="InterPro" id="IPR022567">
    <property type="entry name" value="DUF3459"/>
</dbReference>
<evidence type="ECO:0000256" key="14">
    <source>
        <dbReference type="PIRNR" id="PIRNR006337"/>
    </source>
</evidence>
<dbReference type="InterPro" id="IPR014756">
    <property type="entry name" value="Ig_E-set"/>
</dbReference>
<feature type="site" description="Transition state stabilizer" evidence="17">
    <location>
        <position position="383"/>
    </location>
</feature>
<evidence type="ECO:0000256" key="15">
    <source>
        <dbReference type="PIRSR" id="PIRSR006337-1"/>
    </source>
</evidence>
<dbReference type="InterPro" id="IPR006047">
    <property type="entry name" value="GH13_cat_dom"/>
</dbReference>
<evidence type="ECO:0000256" key="10">
    <source>
        <dbReference type="ARBA" id="ARBA00032057"/>
    </source>
</evidence>
<dbReference type="CDD" id="cd02853">
    <property type="entry name" value="E_set_MTHase_like_N"/>
    <property type="match status" value="1"/>
</dbReference>
<dbReference type="Pfam" id="PF11941">
    <property type="entry name" value="DUF3459"/>
    <property type="match status" value="1"/>
</dbReference>
<dbReference type="Pfam" id="PF00128">
    <property type="entry name" value="Alpha-amylase"/>
    <property type="match status" value="1"/>
</dbReference>
<comment type="pathway">
    <text evidence="2 14">Glycan biosynthesis; trehalose biosynthesis.</text>
</comment>
<dbReference type="PANTHER" id="PTHR43651">
    <property type="entry name" value="1,4-ALPHA-GLUCAN-BRANCHING ENZYME"/>
    <property type="match status" value="1"/>
</dbReference>
<feature type="binding site" evidence="16">
    <location>
        <begin position="248"/>
        <end position="253"/>
    </location>
    <ligand>
        <name>substrate</name>
    </ligand>
</feature>
<dbReference type="InterPro" id="IPR013783">
    <property type="entry name" value="Ig-like_fold"/>
</dbReference>
<dbReference type="EC" id="3.2.1.141" evidence="4 13"/>
<gene>
    <name evidence="19" type="ORF">HNR25_004921</name>
</gene>
<keyword evidence="7 14" id="KW-0378">Hydrolase</keyword>
<comment type="catalytic activity">
    <reaction evidence="12 14">
        <text>hydrolysis of (1-&gt;4)-alpha-D-glucosidic linkage in 4-alpha-D-[(1-&gt;4)-alpha-D-glucanosyl]n trehalose to yield trehalose and (1-&gt;4)-alpha-D-glucan.</text>
        <dbReference type="EC" id="3.2.1.141"/>
    </reaction>
</comment>
<dbReference type="Gene3D" id="2.60.40.10">
    <property type="entry name" value="Immunoglobulins"/>
    <property type="match status" value="1"/>
</dbReference>
<reference evidence="19 20" key="1">
    <citation type="submission" date="2020-08" db="EMBL/GenBank/DDBJ databases">
        <title>Sequencing the genomes of 1000 actinobacteria strains.</title>
        <authorList>
            <person name="Klenk H.-P."/>
        </authorList>
    </citation>
    <scope>NUCLEOTIDE SEQUENCE [LARGE SCALE GENOMIC DNA]</scope>
    <source>
        <strain evidence="19 20">DSM 44593</strain>
    </source>
</reference>
<organism evidence="19 20">
    <name type="scientific">Streptomonospora salina</name>
    <dbReference type="NCBI Taxonomy" id="104205"/>
    <lineage>
        <taxon>Bacteria</taxon>
        <taxon>Bacillati</taxon>
        <taxon>Actinomycetota</taxon>
        <taxon>Actinomycetes</taxon>
        <taxon>Streptosporangiales</taxon>
        <taxon>Nocardiopsidaceae</taxon>
        <taxon>Streptomonospora</taxon>
    </lineage>
</organism>
<evidence type="ECO:0000256" key="2">
    <source>
        <dbReference type="ARBA" id="ARBA00005199"/>
    </source>
</evidence>
<evidence type="ECO:0000256" key="13">
    <source>
        <dbReference type="NCBIfam" id="TIGR02402"/>
    </source>
</evidence>
<dbReference type="NCBIfam" id="TIGR02402">
    <property type="entry name" value="trehalose_TreZ"/>
    <property type="match status" value="1"/>
</dbReference>
<feature type="domain" description="Glycosyl hydrolase family 13 catalytic" evidence="18">
    <location>
        <begin position="86"/>
        <end position="502"/>
    </location>
</feature>
<comment type="caution">
    <text evidence="19">The sequence shown here is derived from an EMBL/GenBank/DDBJ whole genome shotgun (WGS) entry which is preliminary data.</text>
</comment>
<keyword evidence="8" id="KW-0119">Carbohydrate metabolism</keyword>
<comment type="subcellular location">
    <subcellularLocation>
        <location evidence="1 15">Cytoplasm</location>
    </subcellularLocation>
</comment>
<dbReference type="UniPathway" id="UPA00299"/>
<name>A0A841ED81_9ACTN</name>
<dbReference type="GO" id="GO:0005992">
    <property type="term" value="P:trehalose biosynthetic process"/>
    <property type="evidence" value="ECO:0007669"/>
    <property type="project" value="UniProtKB-UniRule"/>
</dbReference>
<evidence type="ECO:0000259" key="18">
    <source>
        <dbReference type="SMART" id="SM00642"/>
    </source>
</evidence>
<dbReference type="SUPFAM" id="SSF81296">
    <property type="entry name" value="E set domains"/>
    <property type="match status" value="1"/>
</dbReference>
<evidence type="ECO:0000256" key="11">
    <source>
        <dbReference type="ARBA" id="ARBA00033284"/>
    </source>
</evidence>
<keyword evidence="6" id="KW-0963">Cytoplasm</keyword>
<dbReference type="RefSeq" id="WP_184640121.1">
    <property type="nucleotide sequence ID" value="NZ_BAABKT010000018.1"/>
</dbReference>
<evidence type="ECO:0000256" key="5">
    <source>
        <dbReference type="ARBA" id="ARBA00015938"/>
    </source>
</evidence>
<evidence type="ECO:0000313" key="20">
    <source>
        <dbReference type="Proteomes" id="UP000578077"/>
    </source>
</evidence>
<dbReference type="Gene3D" id="3.20.20.80">
    <property type="entry name" value="Glycosidases"/>
    <property type="match status" value="1"/>
</dbReference>
<dbReference type="InterPro" id="IPR012768">
    <property type="entry name" value="Trehalose_TreZ"/>
</dbReference>
<dbReference type="PIRSF" id="PIRSF006337">
    <property type="entry name" value="Trehalose_TreZ"/>
    <property type="match status" value="1"/>
</dbReference>
<comment type="similarity">
    <text evidence="3 14">Belongs to the glycosyl hydrolase 13 family.</text>
</comment>
<evidence type="ECO:0000256" key="17">
    <source>
        <dbReference type="PIRSR" id="PIRSR006337-3"/>
    </source>
</evidence>
<sequence>MDEDGGRRFDVWAPECTRVDLRIGGHDRAMRPGAGGWWHLRVPGARPGDDYAFVLDGSGEPLPDPRSLRQPRGVHGPSRVYDHADFAWTDTDWRGRALPGCVVYELHIGTFTPEGTFDAAIGRLDHLTGLGADLVQLMPVNAFGGAGHGWGYDGVLWGAVHEPYGGPDGLKRFVDACHRRGLGVLLDVVYNHLGPDGAYLPRFGPYFTGDTAWGPSLNLDGPGSDEVRRYVVDNALGWLRGFHLDGLRLDAVHALHDSRARPLLAELSAEADALAAGLGRPLALIAESDRNDPATVTSRDAGGYGLTAQWCDDIHHALHTALTGEGHGYYADFTAPDALPSALARAFFHDGGYSAFRGRSHGAPVDTARIPGHRFLAYLQNHDQIGNRAAGDRMAATVPRGLLACGAALVLCSPYTPMVFMGEEWAASTPWPFFASFTDPGLAEGVRAGRRREFASHGWDGSGVPDPLDPRTRERAVLCWDERESPPHREILETYRALVALRRARPELADPRLDRFRVDAEPDGRVLVLHRGRLRVACNLRAEAAEIGLDPPAGRVLLCSAAAEADGARLRLPAESFAVVETAEPPGEPASRAARHARRG</sequence>
<feature type="binding site" evidence="16">
    <location>
        <begin position="382"/>
        <end position="387"/>
    </location>
    <ligand>
        <name>substrate</name>
    </ligand>
</feature>
<protein>
    <recommendedName>
        <fullName evidence="5 13">Malto-oligosyltrehalose trehalohydrolase</fullName>
        <shortName evidence="14">MTHase</shortName>
        <ecNumber evidence="4 13">3.2.1.141</ecNumber>
    </recommendedName>
    <alternativeName>
        <fullName evidence="11 14">4-alpha-D-((1-&gt;4)-alpha-D-glucano)trehalose trehalohydrolase</fullName>
    </alternativeName>
    <alternativeName>
        <fullName evidence="10 14">Maltooligosyl trehalose trehalohydrolase</fullName>
    </alternativeName>
</protein>
<evidence type="ECO:0000256" key="8">
    <source>
        <dbReference type="ARBA" id="ARBA00023277"/>
    </source>
</evidence>
<evidence type="ECO:0000256" key="7">
    <source>
        <dbReference type="ARBA" id="ARBA00022801"/>
    </source>
</evidence>
<evidence type="ECO:0000256" key="12">
    <source>
        <dbReference type="ARBA" id="ARBA00034013"/>
    </source>
</evidence>
<feature type="active site" description="Proton donor" evidence="15">
    <location>
        <position position="287"/>
    </location>
</feature>
<evidence type="ECO:0000256" key="9">
    <source>
        <dbReference type="ARBA" id="ARBA00023295"/>
    </source>
</evidence>
<dbReference type="AlphaFoldDB" id="A0A841ED81"/>
<dbReference type="CDD" id="cd11325">
    <property type="entry name" value="AmyAc_GTHase"/>
    <property type="match status" value="1"/>
</dbReference>
<dbReference type="SUPFAM" id="SSF51445">
    <property type="entry name" value="(Trans)glycosidases"/>
    <property type="match status" value="1"/>
</dbReference>
<dbReference type="InterPro" id="IPR017853">
    <property type="entry name" value="GH"/>
</dbReference>
<dbReference type="Proteomes" id="UP000578077">
    <property type="component" value="Unassembled WGS sequence"/>
</dbReference>
<dbReference type="GO" id="GO:0005737">
    <property type="term" value="C:cytoplasm"/>
    <property type="evidence" value="ECO:0007669"/>
    <property type="project" value="UniProtKB-SubCell"/>
</dbReference>
<proteinExistence type="inferred from homology"/>
<accession>A0A841ED81</accession>
<keyword evidence="20" id="KW-1185">Reference proteome</keyword>
<keyword evidence="9 14" id="KW-0326">Glycosidase</keyword>
<evidence type="ECO:0000256" key="3">
    <source>
        <dbReference type="ARBA" id="ARBA00008061"/>
    </source>
</evidence>